<dbReference type="Gene3D" id="1.10.260.30">
    <property type="entry name" value="Signal recognition particle, SRP54 subunit, M-domain"/>
    <property type="match status" value="1"/>
</dbReference>
<dbReference type="GO" id="GO:0006614">
    <property type="term" value="P:SRP-dependent cotranslational protein targeting to membrane"/>
    <property type="evidence" value="ECO:0007669"/>
    <property type="project" value="InterPro"/>
</dbReference>
<dbReference type="GO" id="GO:0048500">
    <property type="term" value="C:signal recognition particle"/>
    <property type="evidence" value="ECO:0007669"/>
    <property type="project" value="InterPro"/>
</dbReference>
<feature type="region of interest" description="Disordered" evidence="1">
    <location>
        <begin position="80"/>
        <end position="112"/>
    </location>
</feature>
<dbReference type="FunCoup" id="A0A151ZI68">
    <property type="interactions" value="738"/>
</dbReference>
<feature type="compositionally biased region" description="Low complexity" evidence="1">
    <location>
        <begin position="92"/>
        <end position="104"/>
    </location>
</feature>
<gene>
    <name evidence="3" type="ORF">DLAC_06250</name>
</gene>
<name>A0A151ZI68_TIELA</name>
<proteinExistence type="predicted"/>
<dbReference type="AlphaFoldDB" id="A0A151ZI68"/>
<evidence type="ECO:0000313" key="4">
    <source>
        <dbReference type="Proteomes" id="UP000076078"/>
    </source>
</evidence>
<evidence type="ECO:0000256" key="1">
    <source>
        <dbReference type="SAM" id="MobiDB-lite"/>
    </source>
</evidence>
<evidence type="ECO:0000313" key="3">
    <source>
        <dbReference type="EMBL" id="KYQ93544.1"/>
    </source>
</evidence>
<keyword evidence="4" id="KW-1185">Reference proteome</keyword>
<dbReference type="Proteomes" id="UP000076078">
    <property type="component" value="Unassembled WGS sequence"/>
</dbReference>
<reference evidence="3 4" key="1">
    <citation type="submission" date="2015-12" db="EMBL/GenBank/DDBJ databases">
        <title>Dictyostelia acquired genes for synthesis and detection of signals that induce cell-type specialization by lateral gene transfer from prokaryotes.</title>
        <authorList>
            <person name="Gloeckner G."/>
            <person name="Schaap P."/>
        </authorList>
    </citation>
    <scope>NUCLEOTIDE SEQUENCE [LARGE SCALE GENOMIC DNA]</scope>
    <source>
        <strain evidence="3 4">TK</strain>
    </source>
</reference>
<dbReference type="SUPFAM" id="SSF47446">
    <property type="entry name" value="Signal peptide-binding domain"/>
    <property type="match status" value="1"/>
</dbReference>
<evidence type="ECO:0000259" key="2">
    <source>
        <dbReference type="Pfam" id="PF02978"/>
    </source>
</evidence>
<dbReference type="GO" id="GO:0008312">
    <property type="term" value="F:7S RNA binding"/>
    <property type="evidence" value="ECO:0007669"/>
    <property type="project" value="InterPro"/>
</dbReference>
<sequence>MLSNINHLNRLFKISKSINNRLLINSKSTIVLFNSNKNEKTNILNYQTRNFHSSNALHIFGGFFDKLKNKISPKTKEQVETEENDIVKDQPTTTTTTITTKETTSSNNSDDDYMQLLESDKEYDYNVFKESLVKYRNATTDQARIKDLNQHIKIIDSMTPEERANPSIFLKHAFKIKQRILKDSGATNQDFGLLVHTFDNARNLHGVLKRIKKQGKEVPNSAAQLAEFLKNNGTLVQQEMIKMKKEASRKR</sequence>
<organism evidence="3 4">
    <name type="scientific">Tieghemostelium lacteum</name>
    <name type="common">Slime mold</name>
    <name type="synonym">Dictyostelium lacteum</name>
    <dbReference type="NCBI Taxonomy" id="361077"/>
    <lineage>
        <taxon>Eukaryota</taxon>
        <taxon>Amoebozoa</taxon>
        <taxon>Evosea</taxon>
        <taxon>Eumycetozoa</taxon>
        <taxon>Dictyostelia</taxon>
        <taxon>Dictyosteliales</taxon>
        <taxon>Raperosteliaceae</taxon>
        <taxon>Tieghemostelium</taxon>
    </lineage>
</organism>
<protein>
    <recommendedName>
        <fullName evidence="2">Signal recognition particle SRP54 subunit M-domain domain-containing protein</fullName>
    </recommendedName>
</protein>
<dbReference type="InterPro" id="IPR004125">
    <property type="entry name" value="Signal_recog_particle_SRP54_M"/>
</dbReference>
<dbReference type="InterPro" id="IPR036891">
    <property type="entry name" value="Signal_recog_part_SRP54_M_sf"/>
</dbReference>
<feature type="domain" description="Signal recognition particle SRP54 subunit M-domain" evidence="2">
    <location>
        <begin position="145"/>
        <end position="203"/>
    </location>
</feature>
<dbReference type="OrthoDB" id="20192at2759"/>
<accession>A0A151ZI68</accession>
<comment type="caution">
    <text evidence="3">The sequence shown here is derived from an EMBL/GenBank/DDBJ whole genome shotgun (WGS) entry which is preliminary data.</text>
</comment>
<dbReference type="InParanoid" id="A0A151ZI68"/>
<dbReference type="EMBL" id="LODT01000028">
    <property type="protein sequence ID" value="KYQ93544.1"/>
    <property type="molecule type" value="Genomic_DNA"/>
</dbReference>
<dbReference type="OMA" id="RYDFNIF"/>
<dbReference type="Pfam" id="PF02978">
    <property type="entry name" value="SRP_SPB"/>
    <property type="match status" value="1"/>
</dbReference>